<evidence type="ECO:0000256" key="4">
    <source>
        <dbReference type="ARBA" id="ARBA00023136"/>
    </source>
</evidence>
<dbReference type="Proteomes" id="UP001620408">
    <property type="component" value="Unassembled WGS sequence"/>
</dbReference>
<keyword evidence="4 5" id="KW-0472">Membrane</keyword>
<feature type="transmembrane region" description="Helical" evidence="5">
    <location>
        <begin position="273"/>
        <end position="295"/>
    </location>
</feature>
<dbReference type="PANTHER" id="PTHR42718:SF49">
    <property type="entry name" value="EXPORT PROTEIN"/>
    <property type="match status" value="1"/>
</dbReference>
<feature type="transmembrane region" description="Helical" evidence="5">
    <location>
        <begin position="114"/>
        <end position="132"/>
    </location>
</feature>
<dbReference type="Pfam" id="PF07690">
    <property type="entry name" value="MFS_1"/>
    <property type="match status" value="1"/>
</dbReference>
<feature type="transmembrane region" description="Helical" evidence="5">
    <location>
        <begin position="17"/>
        <end position="41"/>
    </location>
</feature>
<evidence type="ECO:0000313" key="7">
    <source>
        <dbReference type="EMBL" id="MFK2917502.1"/>
    </source>
</evidence>
<evidence type="ECO:0000256" key="2">
    <source>
        <dbReference type="ARBA" id="ARBA00022692"/>
    </source>
</evidence>
<dbReference type="PROSITE" id="PS50850">
    <property type="entry name" value="MFS"/>
    <property type="match status" value="1"/>
</dbReference>
<accession>A0ABW8K3N2</accession>
<keyword evidence="2 5" id="KW-0812">Transmembrane</keyword>
<evidence type="ECO:0000313" key="8">
    <source>
        <dbReference type="Proteomes" id="UP001620408"/>
    </source>
</evidence>
<name>A0ABW8K3N2_9GAMM</name>
<dbReference type="PANTHER" id="PTHR42718">
    <property type="entry name" value="MAJOR FACILITATOR SUPERFAMILY MULTIDRUG TRANSPORTER MFSC"/>
    <property type="match status" value="1"/>
</dbReference>
<reference evidence="7 8" key="1">
    <citation type="submission" date="2020-10" db="EMBL/GenBank/DDBJ databases">
        <title>Phylogeny of dyella-like bacteria.</title>
        <authorList>
            <person name="Fu J."/>
        </authorList>
    </citation>
    <scope>NUCLEOTIDE SEQUENCE [LARGE SCALE GENOMIC DNA]</scope>
    <source>
        <strain evidence="7 8">BB4</strain>
    </source>
</reference>
<comment type="caution">
    <text evidence="7">The sequence shown here is derived from an EMBL/GenBank/DDBJ whole genome shotgun (WGS) entry which is preliminary data.</text>
</comment>
<keyword evidence="8" id="KW-1185">Reference proteome</keyword>
<dbReference type="EMBL" id="JADIKD010000009">
    <property type="protein sequence ID" value="MFK2917502.1"/>
    <property type="molecule type" value="Genomic_DNA"/>
</dbReference>
<dbReference type="RefSeq" id="WP_379985050.1">
    <property type="nucleotide sequence ID" value="NZ_JADIKD010000009.1"/>
</dbReference>
<dbReference type="InterPro" id="IPR011701">
    <property type="entry name" value="MFS"/>
</dbReference>
<feature type="transmembrane region" description="Helical" evidence="5">
    <location>
        <begin position="53"/>
        <end position="73"/>
    </location>
</feature>
<feature type="transmembrane region" description="Helical" evidence="5">
    <location>
        <begin position="144"/>
        <end position="165"/>
    </location>
</feature>
<evidence type="ECO:0000259" key="6">
    <source>
        <dbReference type="PROSITE" id="PS50850"/>
    </source>
</evidence>
<dbReference type="SUPFAM" id="SSF103473">
    <property type="entry name" value="MFS general substrate transporter"/>
    <property type="match status" value="1"/>
</dbReference>
<dbReference type="PROSITE" id="PS00216">
    <property type="entry name" value="SUGAR_TRANSPORT_1"/>
    <property type="match status" value="1"/>
</dbReference>
<feature type="transmembrane region" description="Helical" evidence="5">
    <location>
        <begin position="307"/>
        <end position="329"/>
    </location>
</feature>
<feature type="transmembrane region" description="Helical" evidence="5">
    <location>
        <begin position="203"/>
        <end position="224"/>
    </location>
</feature>
<evidence type="ECO:0000256" key="1">
    <source>
        <dbReference type="ARBA" id="ARBA00004141"/>
    </source>
</evidence>
<evidence type="ECO:0000256" key="3">
    <source>
        <dbReference type="ARBA" id="ARBA00022989"/>
    </source>
</evidence>
<organism evidence="7 8">
    <name type="scientific">Dyella koreensis</name>
    <dbReference type="NCBI Taxonomy" id="311235"/>
    <lineage>
        <taxon>Bacteria</taxon>
        <taxon>Pseudomonadati</taxon>
        <taxon>Pseudomonadota</taxon>
        <taxon>Gammaproteobacteria</taxon>
        <taxon>Lysobacterales</taxon>
        <taxon>Rhodanobacteraceae</taxon>
        <taxon>Dyella</taxon>
    </lineage>
</organism>
<sequence>MPDALPIDKPHTLADRLLVLASVCLAGLAMPLCFTGPAIALPAIGRALGSEPIMLSWVVNAFILAFGGFVMASGTLADQYGRKRIFTLGIALFTAVSLLLALSPNLLALDVLRALQGVAAALTMSSGAASLAQEFEGRARTRAYSLLGTTFGLGLAFGPLLSAYLIDAFGWRSVFVAIAGMGVSVLVLGVPRMRETRDPEAQGLDLPGTLSFTGALALLTFAIIEAPQRGWASGMTITLFAASLAMFVLFVLVEQRVRRPMLDLSLFRNPRFLGAQVLPIATALCYVVLLIFLPLRFVGVEGRGEVTAGLLMIPLSAPMLVVPLAGALLTRWLSPATLTAIGLVVAAIGLAWLRVAMADPAATWGTLAWPLLVIGTGAGLPWGLMDDLAVSVVPKERAGMATGFFTTTRVAGEALAMAATGAALATVIELRLTGQPVAQAAAAASNLATGNLLRAASQAPAIGRATLLHTYVDAFGSLLIGLAWLTAGLAVLSFVLLRKPHPQTTPALRTTPEPSRSCPAT</sequence>
<dbReference type="Gene3D" id="1.20.1250.20">
    <property type="entry name" value="MFS general substrate transporter like domains"/>
    <property type="match status" value="1"/>
</dbReference>
<comment type="subcellular location">
    <subcellularLocation>
        <location evidence="1">Membrane</location>
        <topology evidence="1">Multi-pass membrane protein</topology>
    </subcellularLocation>
</comment>
<feature type="transmembrane region" description="Helical" evidence="5">
    <location>
        <begin position="367"/>
        <end position="389"/>
    </location>
</feature>
<proteinExistence type="predicted"/>
<dbReference type="InterPro" id="IPR036259">
    <property type="entry name" value="MFS_trans_sf"/>
</dbReference>
<dbReference type="InterPro" id="IPR020846">
    <property type="entry name" value="MFS_dom"/>
</dbReference>
<evidence type="ECO:0000256" key="5">
    <source>
        <dbReference type="SAM" id="Phobius"/>
    </source>
</evidence>
<gene>
    <name evidence="7" type="ORF">ISS97_09515</name>
</gene>
<dbReference type="InterPro" id="IPR005829">
    <property type="entry name" value="Sugar_transporter_CS"/>
</dbReference>
<feature type="domain" description="Major facilitator superfamily (MFS) profile" evidence="6">
    <location>
        <begin position="19"/>
        <end position="505"/>
    </location>
</feature>
<feature type="transmembrane region" description="Helical" evidence="5">
    <location>
        <begin position="336"/>
        <end position="355"/>
    </location>
</feature>
<feature type="transmembrane region" description="Helical" evidence="5">
    <location>
        <begin position="410"/>
        <end position="428"/>
    </location>
</feature>
<keyword evidence="3 5" id="KW-1133">Transmembrane helix</keyword>
<dbReference type="CDD" id="cd17321">
    <property type="entry name" value="MFS_MMR_MDR_like"/>
    <property type="match status" value="1"/>
</dbReference>
<feature type="transmembrane region" description="Helical" evidence="5">
    <location>
        <begin position="230"/>
        <end position="253"/>
    </location>
</feature>
<protein>
    <submittedName>
        <fullName evidence="7">MFS transporter</fullName>
    </submittedName>
</protein>
<feature type="transmembrane region" description="Helical" evidence="5">
    <location>
        <begin position="171"/>
        <end position="191"/>
    </location>
</feature>
<feature type="transmembrane region" description="Helical" evidence="5">
    <location>
        <begin position="474"/>
        <end position="497"/>
    </location>
</feature>
<feature type="transmembrane region" description="Helical" evidence="5">
    <location>
        <begin position="85"/>
        <end position="102"/>
    </location>
</feature>